<dbReference type="Pfam" id="PF02265">
    <property type="entry name" value="S1-P1_nuclease"/>
    <property type="match status" value="1"/>
</dbReference>
<keyword evidence="1" id="KW-0540">Nuclease</keyword>
<keyword evidence="2" id="KW-0479">Metal-binding</keyword>
<dbReference type="InterPro" id="IPR008947">
    <property type="entry name" value="PLipase_C/P1_nuclease_dom_sf"/>
</dbReference>
<evidence type="ECO:0000313" key="7">
    <source>
        <dbReference type="EMBL" id="VAV98608.1"/>
    </source>
</evidence>
<evidence type="ECO:0000256" key="3">
    <source>
        <dbReference type="ARBA" id="ARBA00022759"/>
    </source>
</evidence>
<dbReference type="PANTHER" id="PTHR33146">
    <property type="entry name" value="ENDONUCLEASE 4"/>
    <property type="match status" value="1"/>
</dbReference>
<dbReference type="CDD" id="cd11010">
    <property type="entry name" value="S1-P1_nuclease"/>
    <property type="match status" value="1"/>
</dbReference>
<keyword evidence="6" id="KW-0325">Glycoprotein</keyword>
<dbReference type="GO" id="GO:0004519">
    <property type="term" value="F:endonuclease activity"/>
    <property type="evidence" value="ECO:0007669"/>
    <property type="project" value="UniProtKB-KW"/>
</dbReference>
<dbReference type="GO" id="GO:0006308">
    <property type="term" value="P:DNA catabolic process"/>
    <property type="evidence" value="ECO:0007669"/>
    <property type="project" value="InterPro"/>
</dbReference>
<evidence type="ECO:0000256" key="1">
    <source>
        <dbReference type="ARBA" id="ARBA00022722"/>
    </source>
</evidence>
<dbReference type="GO" id="GO:0016788">
    <property type="term" value="F:hydrolase activity, acting on ester bonds"/>
    <property type="evidence" value="ECO:0007669"/>
    <property type="project" value="InterPro"/>
</dbReference>
<protein>
    <recommendedName>
        <fullName evidence="8">Endonuclease</fullName>
    </recommendedName>
</protein>
<evidence type="ECO:0000256" key="5">
    <source>
        <dbReference type="ARBA" id="ARBA00023157"/>
    </source>
</evidence>
<name>A0A3B0SD78_9ZZZZ</name>
<dbReference type="AlphaFoldDB" id="A0A3B0SD78"/>
<accession>A0A3B0SD78</accession>
<dbReference type="SUPFAM" id="SSF48537">
    <property type="entry name" value="Phospholipase C/P1 nuclease"/>
    <property type="match status" value="1"/>
</dbReference>
<evidence type="ECO:0000256" key="4">
    <source>
        <dbReference type="ARBA" id="ARBA00022801"/>
    </source>
</evidence>
<dbReference type="InterPro" id="IPR003154">
    <property type="entry name" value="S1/P1nuclease"/>
</dbReference>
<keyword evidence="5" id="KW-1015">Disulfide bond</keyword>
<dbReference type="GO" id="GO:0046872">
    <property type="term" value="F:metal ion binding"/>
    <property type="evidence" value="ECO:0007669"/>
    <property type="project" value="UniProtKB-KW"/>
</dbReference>
<gene>
    <name evidence="7" type="ORF">MNBD_ALPHA01-24</name>
</gene>
<sequence>MRKFLSLLMIFSLVGVQSAGAYGSTGHRVVAEIAQRHLSDVTREKIREILGKQSLAEVANWADEMKSNPDEYWRKADVYHYLNVPRGKTFEESPRNPDGDVLSAYEEFVATLKSAKASRAEKEHALKFLVHIVGDMHQPMHFGHASDWGGNRVKVMWFDEITNLHSVWDTALVEQEKLSFTEWANFLDKADPAEIAKYQKATPIDWIHEGLVMRDMIYDVGDKSFSYDYIYKYRPVIRKQLHKGGIRLAGILNEIFAE</sequence>
<dbReference type="EMBL" id="UOEJ01000105">
    <property type="protein sequence ID" value="VAV98608.1"/>
    <property type="molecule type" value="Genomic_DNA"/>
</dbReference>
<evidence type="ECO:0000256" key="2">
    <source>
        <dbReference type="ARBA" id="ARBA00022723"/>
    </source>
</evidence>
<evidence type="ECO:0000256" key="6">
    <source>
        <dbReference type="ARBA" id="ARBA00023180"/>
    </source>
</evidence>
<proteinExistence type="predicted"/>
<dbReference type="PANTHER" id="PTHR33146:SF26">
    <property type="entry name" value="ENDONUCLEASE 4"/>
    <property type="match status" value="1"/>
</dbReference>
<dbReference type="Gene3D" id="1.10.575.10">
    <property type="entry name" value="P1 Nuclease"/>
    <property type="match status" value="1"/>
</dbReference>
<dbReference type="GO" id="GO:0003676">
    <property type="term" value="F:nucleic acid binding"/>
    <property type="evidence" value="ECO:0007669"/>
    <property type="project" value="InterPro"/>
</dbReference>
<keyword evidence="3" id="KW-0255">Endonuclease</keyword>
<keyword evidence="4" id="KW-0378">Hydrolase</keyword>
<reference evidence="7" key="1">
    <citation type="submission" date="2018-06" db="EMBL/GenBank/DDBJ databases">
        <authorList>
            <person name="Zhirakovskaya E."/>
        </authorList>
    </citation>
    <scope>NUCLEOTIDE SEQUENCE</scope>
</reference>
<organism evidence="7">
    <name type="scientific">hydrothermal vent metagenome</name>
    <dbReference type="NCBI Taxonomy" id="652676"/>
    <lineage>
        <taxon>unclassified sequences</taxon>
        <taxon>metagenomes</taxon>
        <taxon>ecological metagenomes</taxon>
    </lineage>
</organism>
<evidence type="ECO:0008006" key="8">
    <source>
        <dbReference type="Google" id="ProtNLM"/>
    </source>
</evidence>